<dbReference type="Gene3D" id="3.20.20.80">
    <property type="entry name" value="Glycosidases"/>
    <property type="match status" value="1"/>
</dbReference>
<evidence type="ECO:0000313" key="6">
    <source>
        <dbReference type="EMBL" id="KOB71807.1"/>
    </source>
</evidence>
<feature type="signal peptide" evidence="2">
    <location>
        <begin position="1"/>
        <end position="15"/>
    </location>
</feature>
<dbReference type="AlphaFoldDB" id="A0A0L7L8H5"/>
<dbReference type="Pfam" id="PF12972">
    <property type="entry name" value="NAGLU_C"/>
    <property type="match status" value="1"/>
</dbReference>
<gene>
    <name evidence="6" type="ORF">OBRU01_06173</name>
</gene>
<dbReference type="InterPro" id="IPR007781">
    <property type="entry name" value="NAGLU"/>
</dbReference>
<dbReference type="Gene3D" id="3.30.379.10">
    <property type="entry name" value="Chitobiase/beta-hexosaminidase domain 2-like"/>
    <property type="match status" value="1"/>
</dbReference>
<protein>
    <submittedName>
        <fullName evidence="6">Putative alpha-N-acetyl glucosaminidase</fullName>
    </submittedName>
</protein>
<dbReference type="InterPro" id="IPR024732">
    <property type="entry name" value="NAGLU_C"/>
</dbReference>
<dbReference type="STRING" id="104452.A0A0L7L8H5"/>
<dbReference type="GO" id="GO:0016787">
    <property type="term" value="F:hydrolase activity"/>
    <property type="evidence" value="ECO:0007669"/>
    <property type="project" value="UniProtKB-KW"/>
</dbReference>
<keyword evidence="7" id="KW-1185">Reference proteome</keyword>
<dbReference type="PANTHER" id="PTHR12872">
    <property type="entry name" value="ALPHA-N-ACETYLGLUCOSAMINIDASE"/>
    <property type="match status" value="1"/>
</dbReference>
<organism evidence="6 7">
    <name type="scientific">Operophtera brumata</name>
    <name type="common">Winter moth</name>
    <name type="synonym">Phalaena brumata</name>
    <dbReference type="NCBI Taxonomy" id="104452"/>
    <lineage>
        <taxon>Eukaryota</taxon>
        <taxon>Metazoa</taxon>
        <taxon>Ecdysozoa</taxon>
        <taxon>Arthropoda</taxon>
        <taxon>Hexapoda</taxon>
        <taxon>Insecta</taxon>
        <taxon>Pterygota</taxon>
        <taxon>Neoptera</taxon>
        <taxon>Endopterygota</taxon>
        <taxon>Lepidoptera</taxon>
        <taxon>Glossata</taxon>
        <taxon>Ditrysia</taxon>
        <taxon>Geometroidea</taxon>
        <taxon>Geometridae</taxon>
        <taxon>Larentiinae</taxon>
        <taxon>Operophtera</taxon>
    </lineage>
</organism>
<dbReference type="InterPro" id="IPR024240">
    <property type="entry name" value="NAGLU_N"/>
</dbReference>
<feature type="domain" description="Alpha-N-acetylglucosaminidase N-terminal" evidence="4">
    <location>
        <begin position="41"/>
        <end position="117"/>
    </location>
</feature>
<dbReference type="InterPro" id="IPR024733">
    <property type="entry name" value="NAGLU_tim-barrel"/>
</dbReference>
<sequence>MNQFILLLLVTGVRGLNLDYLDPTKLQTKASPTVQRNAALRIIQSISAHQAVEIEVDPTLFSDKKDVFSLKTSKDKLIIRASSGVAAVWGFNHFLKNYCKSQIAWQVQRVTIPSTLPEVDETVVANDRFRYYQNVCTVSYSFLWWKVKEWTTHVAWMALNGINLALAPVAQEAAWAKVYRQLGMTEQEIDQHFTGPAFLSWLRMGNVHGWGGPLPKSWHEGQKNIQKNIVELMFELGIVPVFPAFSGHVPKAFERIFPNTTLYSVVKWNRFDEDYCCGLYLDPNDPLFKRISKMFLTEVTGGTDTGHIYTSDPFNEVKIQPWSTSLVRDTARAIHTSLSEFDEKSVWLLQNWMFVSDPVMWPMARVKTLLTSVPNGRLLLLDLQSEQWPQYNLYDMYYGQPFIWSMLHNFGATLGMFGNIVTINKDVYEARSQNGSTMIGIGLTPEGINQNYVVYDLMLESAWRKGPVVDMEAWAREYARRRYGCDAASEAWKYLLKSVYSFNSLNKMRGKYVVTRRPSFRLKPWAWYKSSDLMEALKNFVYINDTNCDCEGFKYDLVDVTRQALQYRAEQLYLKVLIDRYSTVKTLNATIIQFLDAMQDMSLILSESEHFSAINWVKDASAWATNLSELNTYELNAKNQITLWGPKGEITDYACKQWAEMFLYYYIPRWSLFLNTFLEAQANDNVWNEKTTQDYIRVVVEETFTTRPFDKITPSMDVRVLAVKLYEKWASIVLDDLPMSMVKVDSGKRTTFADVDFSSEVDDPTVVMLWSTTPIV</sequence>
<evidence type="ECO:0000259" key="4">
    <source>
        <dbReference type="Pfam" id="PF12971"/>
    </source>
</evidence>
<evidence type="ECO:0000313" key="7">
    <source>
        <dbReference type="Proteomes" id="UP000037510"/>
    </source>
</evidence>
<dbReference type="Pfam" id="PF12971">
    <property type="entry name" value="NAGLU_N"/>
    <property type="match status" value="1"/>
</dbReference>
<evidence type="ECO:0000259" key="3">
    <source>
        <dbReference type="Pfam" id="PF05089"/>
    </source>
</evidence>
<name>A0A0L7L8H5_OPEBR</name>
<dbReference type="Gene3D" id="1.20.120.670">
    <property type="entry name" value="N-acetyl-b-d-glucoasminidase"/>
    <property type="match status" value="1"/>
</dbReference>
<keyword evidence="1" id="KW-0378">Hydrolase</keyword>
<proteinExistence type="predicted"/>
<dbReference type="PANTHER" id="PTHR12872:SF1">
    <property type="entry name" value="ALPHA-N-ACETYLGLUCOSAMINIDASE"/>
    <property type="match status" value="1"/>
</dbReference>
<feature type="chain" id="PRO_5013243786" evidence="2">
    <location>
        <begin position="16"/>
        <end position="776"/>
    </location>
</feature>
<evidence type="ECO:0000259" key="5">
    <source>
        <dbReference type="Pfam" id="PF12972"/>
    </source>
</evidence>
<dbReference type="EMBL" id="JTDY01002246">
    <property type="protein sequence ID" value="KOB71807.1"/>
    <property type="molecule type" value="Genomic_DNA"/>
</dbReference>
<evidence type="ECO:0000256" key="1">
    <source>
        <dbReference type="ARBA" id="ARBA00022801"/>
    </source>
</evidence>
<reference evidence="6 7" key="1">
    <citation type="journal article" date="2015" name="Genome Biol. Evol.">
        <title>The genome of winter moth (Operophtera brumata) provides a genomic perspective on sexual dimorphism and phenology.</title>
        <authorList>
            <person name="Derks M.F."/>
            <person name="Smit S."/>
            <person name="Salis L."/>
            <person name="Schijlen E."/>
            <person name="Bossers A."/>
            <person name="Mateman C."/>
            <person name="Pijl A.S."/>
            <person name="de Ridder D."/>
            <person name="Groenen M.A."/>
            <person name="Visser M.E."/>
            <person name="Megens H.J."/>
        </authorList>
    </citation>
    <scope>NUCLEOTIDE SEQUENCE [LARGE SCALE GENOMIC DNA]</scope>
    <source>
        <strain evidence="6">WM2013NL</strain>
        <tissue evidence="6">Head and thorax</tissue>
    </source>
</reference>
<comment type="caution">
    <text evidence="6">The sequence shown here is derived from an EMBL/GenBank/DDBJ whole genome shotgun (WGS) entry which is preliminary data.</text>
</comment>
<dbReference type="Proteomes" id="UP000037510">
    <property type="component" value="Unassembled WGS sequence"/>
</dbReference>
<dbReference type="InterPro" id="IPR029018">
    <property type="entry name" value="Hex-like_dom2"/>
</dbReference>
<evidence type="ECO:0000256" key="2">
    <source>
        <dbReference type="SAM" id="SignalP"/>
    </source>
</evidence>
<accession>A0A0L7L8H5</accession>
<feature type="domain" description="Alpha-N-acetylglucosaminidase tim-barrel" evidence="3">
    <location>
        <begin position="130"/>
        <end position="465"/>
    </location>
</feature>
<keyword evidence="2" id="KW-0732">Signal</keyword>
<feature type="domain" description="Alpha-N-acetylglucosaminidase C-terminal" evidence="5">
    <location>
        <begin position="474"/>
        <end position="726"/>
    </location>
</feature>
<dbReference type="Pfam" id="PF05089">
    <property type="entry name" value="NAGLU"/>
    <property type="match status" value="1"/>
</dbReference>